<dbReference type="Gene3D" id="3.40.1350.10">
    <property type="match status" value="1"/>
</dbReference>
<dbReference type="AlphaFoldDB" id="A0A914EHB3"/>
<dbReference type="PANTHER" id="PTHR21227">
    <property type="entry name" value="TRNA-SPLICING ENDONUCLEASE SUBUNIT SEN2"/>
    <property type="match status" value="1"/>
</dbReference>
<organism evidence="5 6">
    <name type="scientific">Acrobeloides nanus</name>
    <dbReference type="NCBI Taxonomy" id="290746"/>
    <lineage>
        <taxon>Eukaryota</taxon>
        <taxon>Metazoa</taxon>
        <taxon>Ecdysozoa</taxon>
        <taxon>Nematoda</taxon>
        <taxon>Chromadorea</taxon>
        <taxon>Rhabditida</taxon>
        <taxon>Tylenchina</taxon>
        <taxon>Cephalobomorpha</taxon>
        <taxon>Cephaloboidea</taxon>
        <taxon>Cephalobidae</taxon>
        <taxon>Acrobeloides</taxon>
    </lineage>
</organism>
<dbReference type="GO" id="GO:0000214">
    <property type="term" value="C:tRNA-intron endonuclease complex"/>
    <property type="evidence" value="ECO:0007669"/>
    <property type="project" value="TreeGrafter"/>
</dbReference>
<dbReference type="InterPro" id="IPR036167">
    <property type="entry name" value="tRNA_intron_Endo_cat-like_sf"/>
</dbReference>
<dbReference type="InterPro" id="IPR006676">
    <property type="entry name" value="tRNA_splic"/>
</dbReference>
<comment type="similarity">
    <text evidence="1">Belongs to the tRNA-intron endonuclease family.</text>
</comment>
<evidence type="ECO:0000256" key="1">
    <source>
        <dbReference type="ARBA" id="ARBA00008078"/>
    </source>
</evidence>
<comment type="catalytic activity">
    <reaction evidence="3">
        <text>pretRNA = a 3'-half-tRNA molecule with a 5'-OH end + a 5'-half-tRNA molecule with a 2',3'-cyclic phosphate end + an intron with a 2',3'-cyclic phosphate and a 5'-hydroxyl terminus.</text>
        <dbReference type="EC" id="4.6.1.16"/>
    </reaction>
</comment>
<evidence type="ECO:0000313" key="6">
    <source>
        <dbReference type="WBParaSite" id="ACRNAN_scaffold810.g7984.t1"/>
    </source>
</evidence>
<dbReference type="SUPFAM" id="SSF53032">
    <property type="entry name" value="tRNA-intron endonuclease catalytic domain-like"/>
    <property type="match status" value="1"/>
</dbReference>
<dbReference type="WBParaSite" id="ACRNAN_scaffold810.g7984.t1">
    <property type="protein sequence ID" value="ACRNAN_scaffold810.g7984.t1"/>
    <property type="gene ID" value="ACRNAN_scaffold810.g7984"/>
</dbReference>
<dbReference type="Pfam" id="PF01974">
    <property type="entry name" value="tRNA_int_endo"/>
    <property type="match status" value="1"/>
</dbReference>
<protein>
    <recommendedName>
        <fullName evidence="2">tRNA-intron lyase</fullName>
        <ecNumber evidence="2">4.6.1.16</ecNumber>
    </recommendedName>
</protein>
<name>A0A914EHB3_9BILA</name>
<dbReference type="PANTHER" id="PTHR21227:SF0">
    <property type="entry name" value="TRNA-SPLICING ENDONUCLEASE SUBUNIT SEN2"/>
    <property type="match status" value="1"/>
</dbReference>
<dbReference type="GO" id="GO:0000213">
    <property type="term" value="F:tRNA-intron lyase activity"/>
    <property type="evidence" value="ECO:0007669"/>
    <property type="project" value="UniProtKB-EC"/>
</dbReference>
<keyword evidence="5" id="KW-1185">Reference proteome</keyword>
<dbReference type="CDD" id="cd22363">
    <property type="entry name" value="tRNA-intron_lyase_C"/>
    <property type="match status" value="1"/>
</dbReference>
<reference evidence="6" key="1">
    <citation type="submission" date="2022-11" db="UniProtKB">
        <authorList>
            <consortium name="WormBaseParasite"/>
        </authorList>
    </citation>
    <scope>IDENTIFICATION</scope>
</reference>
<evidence type="ECO:0000256" key="3">
    <source>
        <dbReference type="ARBA" id="ARBA00034031"/>
    </source>
</evidence>
<dbReference type="GO" id="GO:0000379">
    <property type="term" value="P:tRNA-type intron splice site recognition and cleavage"/>
    <property type="evidence" value="ECO:0007669"/>
    <property type="project" value="TreeGrafter"/>
</dbReference>
<dbReference type="InterPro" id="IPR006677">
    <property type="entry name" value="tRNA_intron_Endonuc_cat-like"/>
</dbReference>
<feature type="domain" description="tRNA intron endonuclease catalytic" evidence="4">
    <location>
        <begin position="163"/>
        <end position="230"/>
    </location>
</feature>
<evidence type="ECO:0000313" key="5">
    <source>
        <dbReference type="Proteomes" id="UP000887540"/>
    </source>
</evidence>
<dbReference type="EC" id="4.6.1.16" evidence="2"/>
<proteinExistence type="inferred from homology"/>
<dbReference type="Proteomes" id="UP000887540">
    <property type="component" value="Unplaced"/>
</dbReference>
<evidence type="ECO:0000259" key="4">
    <source>
        <dbReference type="Pfam" id="PF01974"/>
    </source>
</evidence>
<sequence length="292" mass="33226">MNELYIEYKAGINQDVPPPIKIPIGKYEAVLQGGDFVVKNSRQAQQLYAYGSFGTFIGQRMNFVNARCISRRPLKNGDLENKCQEKAGPSNEDSCEDVKESLPSDKNWLALISNNCTSFLGPEETLYLEHELGVLSVINSATGAKFTSEDLWKRFLHNSGLHFVKRYAVYRYFRQNGWILRSGLSFGVDYLLYKDGPEYTHSSAGIRICDELKDPCTAAMMRELRNCKKALIVISLKIPVCMDTSTIKCLDLIPVEPLILNRWMPNRSRIEDLKTKVEGLDTKEEFEMDVDD</sequence>
<dbReference type="GO" id="GO:0005737">
    <property type="term" value="C:cytoplasm"/>
    <property type="evidence" value="ECO:0007669"/>
    <property type="project" value="TreeGrafter"/>
</dbReference>
<evidence type="ECO:0000256" key="2">
    <source>
        <dbReference type="ARBA" id="ARBA00012573"/>
    </source>
</evidence>
<dbReference type="InterPro" id="IPR011856">
    <property type="entry name" value="tRNA_endonuc-like_dom_sf"/>
</dbReference>
<dbReference type="GO" id="GO:0003676">
    <property type="term" value="F:nucleic acid binding"/>
    <property type="evidence" value="ECO:0007669"/>
    <property type="project" value="InterPro"/>
</dbReference>
<accession>A0A914EHB3</accession>